<keyword evidence="2" id="KW-1185">Reference proteome</keyword>
<evidence type="ECO:0000313" key="1">
    <source>
        <dbReference type="EMBL" id="VIP00776.1"/>
    </source>
</evidence>
<dbReference type="AlphaFoldDB" id="A0A6C2YH13"/>
<dbReference type="EMBL" id="LR586016">
    <property type="protein sequence ID" value="VIP00776.1"/>
    <property type="molecule type" value="Genomic_DNA"/>
</dbReference>
<name>A0A6C2YH13_9BACT</name>
<dbReference type="KEGG" id="tim:GMBLW1_31840"/>
<dbReference type="Proteomes" id="UP000464378">
    <property type="component" value="Chromosome"/>
</dbReference>
<reference evidence="1" key="1">
    <citation type="submission" date="2019-04" db="EMBL/GenBank/DDBJ databases">
        <authorList>
            <consortium name="Science for Life Laboratories"/>
        </authorList>
    </citation>
    <scope>NUCLEOTIDE SEQUENCE</scope>
    <source>
        <strain evidence="1">MBLW1</strain>
    </source>
</reference>
<protein>
    <submittedName>
        <fullName evidence="1">Uncharacterized protein</fullName>
    </submittedName>
</protein>
<dbReference type="InParanoid" id="A0A6C2YH13"/>
<sequence>MFPLLENRPLLPQEAHSTVLFDATEQSCIRTIRLFITRILGSGERRPMLLLESECWKVSTLMMSDFRMAGGPTTTNKEDKSLEPTLTLGAGRRSQVCIITPTSTVVGE</sequence>
<accession>A0A6C2YH13</accession>
<organism evidence="1">
    <name type="scientific">Tuwongella immobilis</name>
    <dbReference type="NCBI Taxonomy" id="692036"/>
    <lineage>
        <taxon>Bacteria</taxon>
        <taxon>Pseudomonadati</taxon>
        <taxon>Planctomycetota</taxon>
        <taxon>Planctomycetia</taxon>
        <taxon>Gemmatales</taxon>
        <taxon>Gemmataceae</taxon>
        <taxon>Tuwongella</taxon>
    </lineage>
</organism>
<proteinExistence type="predicted"/>
<evidence type="ECO:0000313" key="2">
    <source>
        <dbReference type="Proteomes" id="UP000464378"/>
    </source>
</evidence>
<gene>
    <name evidence="1" type="ORF">GMBLW1_31840</name>
</gene>
<dbReference type="EMBL" id="LR593887">
    <property type="protein sequence ID" value="VTR96970.1"/>
    <property type="molecule type" value="Genomic_DNA"/>
</dbReference>